<organism evidence="1 2">
    <name type="scientific">Diploptera punctata</name>
    <name type="common">Pacific beetle cockroach</name>
    <dbReference type="NCBI Taxonomy" id="6984"/>
    <lineage>
        <taxon>Eukaryota</taxon>
        <taxon>Metazoa</taxon>
        <taxon>Ecdysozoa</taxon>
        <taxon>Arthropoda</taxon>
        <taxon>Hexapoda</taxon>
        <taxon>Insecta</taxon>
        <taxon>Pterygota</taxon>
        <taxon>Neoptera</taxon>
        <taxon>Polyneoptera</taxon>
        <taxon>Dictyoptera</taxon>
        <taxon>Blattodea</taxon>
        <taxon>Blaberoidea</taxon>
        <taxon>Blaberidae</taxon>
        <taxon>Diplopterinae</taxon>
        <taxon>Diploptera</taxon>
    </lineage>
</organism>
<name>A0AAD8A1V2_DIPPU</name>
<evidence type="ECO:0000313" key="1">
    <source>
        <dbReference type="EMBL" id="KAJ9590964.1"/>
    </source>
</evidence>
<feature type="non-terminal residue" evidence="1">
    <location>
        <position position="1"/>
    </location>
</feature>
<feature type="non-terminal residue" evidence="1">
    <location>
        <position position="66"/>
    </location>
</feature>
<keyword evidence="2" id="KW-1185">Reference proteome</keyword>
<dbReference type="EMBL" id="JASPKZ010004176">
    <property type="protein sequence ID" value="KAJ9590964.1"/>
    <property type="molecule type" value="Genomic_DNA"/>
</dbReference>
<dbReference type="AlphaFoldDB" id="A0AAD8A1V2"/>
<reference evidence="1" key="1">
    <citation type="journal article" date="2023" name="IScience">
        <title>Live-bearing cockroach genome reveals convergent evolutionary mechanisms linked to viviparity in insects and beyond.</title>
        <authorList>
            <person name="Fouks B."/>
            <person name="Harrison M.C."/>
            <person name="Mikhailova A.A."/>
            <person name="Marchal E."/>
            <person name="English S."/>
            <person name="Carruthers M."/>
            <person name="Jennings E.C."/>
            <person name="Chiamaka E.L."/>
            <person name="Frigard R.A."/>
            <person name="Pippel M."/>
            <person name="Attardo G.M."/>
            <person name="Benoit J.B."/>
            <person name="Bornberg-Bauer E."/>
            <person name="Tobe S.S."/>
        </authorList>
    </citation>
    <scope>NUCLEOTIDE SEQUENCE</scope>
    <source>
        <strain evidence="1">Stay&amp;Tobe</strain>
    </source>
</reference>
<dbReference type="Proteomes" id="UP001233999">
    <property type="component" value="Unassembled WGS sequence"/>
</dbReference>
<sequence length="66" mass="7576">RKRSHAEHFAHLSRIILDHKHGAKYEIVKSELCSNSNNGPELCSLWRVYEGSTDYAIYFNGPRSEG</sequence>
<proteinExistence type="predicted"/>
<reference evidence="1" key="2">
    <citation type="submission" date="2023-05" db="EMBL/GenBank/DDBJ databases">
        <authorList>
            <person name="Fouks B."/>
        </authorList>
    </citation>
    <scope>NUCLEOTIDE SEQUENCE</scope>
    <source>
        <strain evidence="1">Stay&amp;Tobe</strain>
        <tissue evidence="1">Testes</tissue>
    </source>
</reference>
<protein>
    <submittedName>
        <fullName evidence="1">Uncharacterized protein</fullName>
    </submittedName>
</protein>
<comment type="caution">
    <text evidence="1">The sequence shown here is derived from an EMBL/GenBank/DDBJ whole genome shotgun (WGS) entry which is preliminary data.</text>
</comment>
<evidence type="ECO:0000313" key="2">
    <source>
        <dbReference type="Proteomes" id="UP001233999"/>
    </source>
</evidence>
<gene>
    <name evidence="1" type="ORF">L9F63_016008</name>
</gene>
<accession>A0AAD8A1V2</accession>